<protein>
    <submittedName>
        <fullName evidence="1">Uncharacterized protein</fullName>
    </submittedName>
</protein>
<evidence type="ECO:0000313" key="2">
    <source>
        <dbReference type="Proteomes" id="UP000620596"/>
    </source>
</evidence>
<keyword evidence="2" id="KW-1185">Reference proteome</keyword>
<reference evidence="1" key="1">
    <citation type="journal article" date="2014" name="Int. J. Syst. Evol. Microbiol.">
        <title>Complete genome sequence of Corynebacterium casei LMG S-19264T (=DSM 44701T), isolated from a smear-ripened cheese.</title>
        <authorList>
            <consortium name="US DOE Joint Genome Institute (JGI-PGF)"/>
            <person name="Walter F."/>
            <person name="Albersmeier A."/>
            <person name="Kalinowski J."/>
            <person name="Ruckert C."/>
        </authorList>
    </citation>
    <scope>NUCLEOTIDE SEQUENCE</scope>
    <source>
        <strain evidence="1">CGMCC 1.15322</strain>
    </source>
</reference>
<dbReference type="EMBL" id="BMIG01000024">
    <property type="protein sequence ID" value="GGB14250.1"/>
    <property type="molecule type" value="Genomic_DNA"/>
</dbReference>
<sequence length="72" mass="8079">MTCGRRSGHEITQSQNNLCGLDDNARAQAQDLYATFGHWIDSNYFILKDLKSDTFISTSLCRQQAVLQVVAI</sequence>
<dbReference type="AlphaFoldDB" id="A0A916WNC0"/>
<evidence type="ECO:0000313" key="1">
    <source>
        <dbReference type="EMBL" id="GGB14250.1"/>
    </source>
</evidence>
<reference evidence="1" key="2">
    <citation type="submission" date="2020-09" db="EMBL/GenBank/DDBJ databases">
        <authorList>
            <person name="Sun Q."/>
            <person name="Zhou Y."/>
        </authorList>
    </citation>
    <scope>NUCLEOTIDE SEQUENCE</scope>
    <source>
        <strain evidence="1">CGMCC 1.15322</strain>
    </source>
</reference>
<comment type="caution">
    <text evidence="1">The sequence shown here is derived from an EMBL/GenBank/DDBJ whole genome shotgun (WGS) entry which is preliminary data.</text>
</comment>
<organism evidence="1 2">
    <name type="scientific">Polaromonas eurypsychrophila</name>
    <dbReference type="NCBI Taxonomy" id="1614635"/>
    <lineage>
        <taxon>Bacteria</taxon>
        <taxon>Pseudomonadati</taxon>
        <taxon>Pseudomonadota</taxon>
        <taxon>Betaproteobacteria</taxon>
        <taxon>Burkholderiales</taxon>
        <taxon>Comamonadaceae</taxon>
        <taxon>Polaromonas</taxon>
    </lineage>
</organism>
<name>A0A916WNC0_9BURK</name>
<gene>
    <name evidence="1" type="ORF">GCM10011496_39020</name>
</gene>
<dbReference type="Proteomes" id="UP000620596">
    <property type="component" value="Unassembled WGS sequence"/>
</dbReference>
<proteinExistence type="predicted"/>
<accession>A0A916WNC0</accession>